<name>A0A2T0FHF9_9ASCO</name>
<comment type="caution">
    <text evidence="11">The sequence shown here is derived from an EMBL/GenBank/DDBJ whole genome shotgun (WGS) entry which is preliminary data.</text>
</comment>
<comment type="subcellular location">
    <subcellularLocation>
        <location evidence="1 9">Nucleus</location>
    </subcellularLocation>
</comment>
<gene>
    <name evidence="9" type="primary">MED5</name>
    <name evidence="11" type="ORF">B9G98_01999</name>
</gene>
<keyword evidence="6 9" id="KW-0804">Transcription</keyword>
<protein>
    <recommendedName>
        <fullName evidence="3 9">Mediator of RNA polymerase II transcription subunit 5</fullName>
    </recommendedName>
    <alternativeName>
        <fullName evidence="8 9">Mediator complex subunit 5</fullName>
    </alternativeName>
</protein>
<evidence type="ECO:0000256" key="8">
    <source>
        <dbReference type="ARBA" id="ARBA00031256"/>
    </source>
</evidence>
<dbReference type="InterPro" id="IPR014801">
    <property type="entry name" value="Mediator_Med5_fun"/>
</dbReference>
<comment type="function">
    <text evidence="9">Component of the Mediator complex, a coactivator involved in the regulated transcription of nearly all RNA polymerase II-dependent genes. Mediator functions as a bridge to convey information from gene-specific regulatory proteins to the basal RNA polymerase II transcription machinery. Mediator is recruited to promoters by direct interactions with regulatory proteins and serves as a scaffold for the assembly of a functional preinitiation complex with RNA polymerase II and the general transcription factors.</text>
</comment>
<dbReference type="PANTHER" id="PTHR35784">
    <property type="entry name" value="MEDIATOR OF RNA POLYMERASE II TRANSCRIPTION SUBUNIT 5"/>
    <property type="match status" value="1"/>
</dbReference>
<keyword evidence="7 9" id="KW-0539">Nucleus</keyword>
<dbReference type="AlphaFoldDB" id="A0A2T0FHF9"/>
<keyword evidence="4 9" id="KW-0805">Transcription regulation</keyword>
<evidence type="ECO:0000313" key="11">
    <source>
        <dbReference type="EMBL" id="PRT54379.1"/>
    </source>
</evidence>
<keyword evidence="12" id="KW-1185">Reference proteome</keyword>
<organism evidence="11 12">
    <name type="scientific">Wickerhamiella sorbophila</name>
    <dbReference type="NCBI Taxonomy" id="45607"/>
    <lineage>
        <taxon>Eukaryota</taxon>
        <taxon>Fungi</taxon>
        <taxon>Dikarya</taxon>
        <taxon>Ascomycota</taxon>
        <taxon>Saccharomycotina</taxon>
        <taxon>Dipodascomycetes</taxon>
        <taxon>Dipodascales</taxon>
        <taxon>Trichomonascaceae</taxon>
        <taxon>Wickerhamiella</taxon>
    </lineage>
</organism>
<sequence length="870" mass="95046">MLQTLTETALARRWAPSLFSRLCSQLQDTCEVSQAELDWMLEAVVADNVPNVPLLEYILTVALDQKSVLPLETLLAQWASKSPENRSQSDKLLMIYISRGISQLRVTPDRVARLGEALDVILDQAISGSPESLFLLHKMGNNGVLRRIADLNYEWRLKCEAKVRNLAGPEIAGLFTFDTLEAATGEAVQVDTVSYTPSKTFRLLWLDTAVSRLEHLESSAFLQQLDILWPNERTPTLIYELTLTAFDGCAVAANSPESAVSFGLWTGLLLKRLPLVIQDLLARDSANPTADSALSRVLTTMDKKIIEIVDASDLRASFIRTCIDLGVCDSTVLHVLHKNHPARHEDPTVALEGTIKVDDIARNIIAQDFEKVSWETSIAVKLVHEYASHGPLRQKAIGSQFLKLFLKSSSISMRHHVALLCGALIVYPTACDHLFLHVPLRVVLDVLLAHLDNAANAAITQAAGYGDAGTILEFLQFTFARYQLDKQLLADPRNNMHYRSSWSQTFLLKTPGEYPTVSNLNDTQLKLLGLWIGGLFGGQGIGDAALQPYGEVLSILPALVGQVASALQLNVINQETLALSLEYFIQPGLTPLLAIIVDQLCHDLWLQHSPLGTLHIVSALLQVLQRENSRPAIKVVGAVVLPKISAALAWPAVSSHPDPAVAAVARNAKSLVSHLYPSPAEPKPLSGSLATNVSQTVSALQRWQERSVGLPTINRGVFKRAIPVLGPEETRKLIEKESKGGAASTEVEVALLVVYGSIEFGQSQNRDVLDAPGRESVTKIAREYASRFKEVIDSSSREEESMISQTAGGSPGSAVPEHVAPHTEIDLVNEPTGIVLDPMEGDFSYGFDLDTGPMDLDELDSAMNFTDLLE</sequence>
<keyword evidence="5 9" id="KW-0010">Activator</keyword>
<dbReference type="GO" id="GO:0016592">
    <property type="term" value="C:mediator complex"/>
    <property type="evidence" value="ECO:0007669"/>
    <property type="project" value="InterPro"/>
</dbReference>
<dbReference type="OrthoDB" id="5322661at2759"/>
<evidence type="ECO:0000256" key="7">
    <source>
        <dbReference type="ARBA" id="ARBA00023242"/>
    </source>
</evidence>
<dbReference type="PANTHER" id="PTHR35784:SF1">
    <property type="entry name" value="MEDIATOR OF RNA POLYMERASE II TRANSCRIPTION SUBUNIT 5"/>
    <property type="match status" value="1"/>
</dbReference>
<accession>A0A2T0FHF9</accession>
<dbReference type="Proteomes" id="UP000238350">
    <property type="component" value="Unassembled WGS sequence"/>
</dbReference>
<evidence type="ECO:0000256" key="5">
    <source>
        <dbReference type="ARBA" id="ARBA00023159"/>
    </source>
</evidence>
<dbReference type="STRING" id="45607.A0A2T0FHF9"/>
<dbReference type="GO" id="GO:0003712">
    <property type="term" value="F:transcription coregulator activity"/>
    <property type="evidence" value="ECO:0007669"/>
    <property type="project" value="InterPro"/>
</dbReference>
<proteinExistence type="inferred from homology"/>
<dbReference type="EMBL" id="NDIQ01000021">
    <property type="protein sequence ID" value="PRT54379.1"/>
    <property type="molecule type" value="Genomic_DNA"/>
</dbReference>
<comment type="subunit">
    <text evidence="9">Component of the Mediator complex.</text>
</comment>
<dbReference type="Pfam" id="PF08689">
    <property type="entry name" value="Med5"/>
    <property type="match status" value="1"/>
</dbReference>
<reference evidence="11 12" key="1">
    <citation type="submission" date="2017-04" db="EMBL/GenBank/DDBJ databases">
        <title>Genome sequencing of [Candida] sorbophila.</title>
        <authorList>
            <person name="Ahn J.O."/>
        </authorList>
    </citation>
    <scope>NUCLEOTIDE SEQUENCE [LARGE SCALE GENOMIC DNA]</scope>
    <source>
        <strain evidence="11 12">DS02</strain>
    </source>
</reference>
<evidence type="ECO:0000256" key="2">
    <source>
        <dbReference type="ARBA" id="ARBA00008782"/>
    </source>
</evidence>
<evidence type="ECO:0000256" key="4">
    <source>
        <dbReference type="ARBA" id="ARBA00023015"/>
    </source>
</evidence>
<evidence type="ECO:0000256" key="9">
    <source>
        <dbReference type="RuleBase" id="RU364142"/>
    </source>
</evidence>
<evidence type="ECO:0000313" key="12">
    <source>
        <dbReference type="Proteomes" id="UP000238350"/>
    </source>
</evidence>
<evidence type="ECO:0000256" key="1">
    <source>
        <dbReference type="ARBA" id="ARBA00004123"/>
    </source>
</evidence>
<evidence type="ECO:0000256" key="6">
    <source>
        <dbReference type="ARBA" id="ARBA00023163"/>
    </source>
</evidence>
<feature type="region of interest" description="Disordered" evidence="10">
    <location>
        <begin position="793"/>
        <end position="816"/>
    </location>
</feature>
<comment type="similarity">
    <text evidence="2 9">Belongs to the Mediator complex subunit 5 family.</text>
</comment>
<evidence type="ECO:0000256" key="10">
    <source>
        <dbReference type="SAM" id="MobiDB-lite"/>
    </source>
</evidence>
<evidence type="ECO:0000256" key="3">
    <source>
        <dbReference type="ARBA" id="ARBA00020628"/>
    </source>
</evidence>
<dbReference type="GO" id="GO:0006357">
    <property type="term" value="P:regulation of transcription by RNA polymerase II"/>
    <property type="evidence" value="ECO:0007669"/>
    <property type="project" value="InterPro"/>
</dbReference>